<dbReference type="CDD" id="cd04301">
    <property type="entry name" value="NAT_SF"/>
    <property type="match status" value="1"/>
</dbReference>
<dbReference type="InterPro" id="IPR052523">
    <property type="entry name" value="Trichothecene_AcTrans"/>
</dbReference>
<dbReference type="Pfam" id="PF13508">
    <property type="entry name" value="Acetyltransf_7"/>
    <property type="match status" value="1"/>
</dbReference>
<gene>
    <name evidence="3" type="ORF">MBM_08899</name>
</gene>
<protein>
    <submittedName>
        <fullName evidence="3">Acetyltransferase, GNAT family</fullName>
    </submittedName>
</protein>
<dbReference type="AlphaFoldDB" id="K1W7A4"/>
<evidence type="ECO:0000313" key="4">
    <source>
        <dbReference type="Proteomes" id="UP000006753"/>
    </source>
</evidence>
<dbReference type="PROSITE" id="PS51186">
    <property type="entry name" value="GNAT"/>
    <property type="match status" value="1"/>
</dbReference>
<keyword evidence="3" id="KW-0808">Transferase</keyword>
<dbReference type="KEGG" id="mbe:MBM_08899"/>
<feature type="domain" description="N-acetyltransferase" evidence="2">
    <location>
        <begin position="60"/>
        <end position="215"/>
    </location>
</feature>
<dbReference type="Gene3D" id="3.40.630.30">
    <property type="match status" value="1"/>
</dbReference>
<keyword evidence="4" id="KW-1185">Reference proteome</keyword>
<evidence type="ECO:0000313" key="3">
    <source>
        <dbReference type="EMBL" id="EKD12945.1"/>
    </source>
</evidence>
<dbReference type="GO" id="GO:0016747">
    <property type="term" value="F:acyltransferase activity, transferring groups other than amino-acyl groups"/>
    <property type="evidence" value="ECO:0007669"/>
    <property type="project" value="InterPro"/>
</dbReference>
<organism evidence="3 4">
    <name type="scientific">Marssonina brunnea f. sp. multigermtubi (strain MB_m1)</name>
    <name type="common">Marssonina leaf spot fungus</name>
    <dbReference type="NCBI Taxonomy" id="1072389"/>
    <lineage>
        <taxon>Eukaryota</taxon>
        <taxon>Fungi</taxon>
        <taxon>Dikarya</taxon>
        <taxon>Ascomycota</taxon>
        <taxon>Pezizomycotina</taxon>
        <taxon>Leotiomycetes</taxon>
        <taxon>Helotiales</taxon>
        <taxon>Drepanopezizaceae</taxon>
        <taxon>Drepanopeziza</taxon>
    </lineage>
</organism>
<evidence type="ECO:0000256" key="1">
    <source>
        <dbReference type="SAM" id="MobiDB-lite"/>
    </source>
</evidence>
<feature type="region of interest" description="Disordered" evidence="1">
    <location>
        <begin position="222"/>
        <end position="253"/>
    </location>
</feature>
<dbReference type="OrthoDB" id="2832510at2759"/>
<dbReference type="PANTHER" id="PTHR42791">
    <property type="entry name" value="GNAT FAMILY ACETYLTRANSFERASE"/>
    <property type="match status" value="1"/>
</dbReference>
<dbReference type="InParanoid" id="K1W7A4"/>
<reference evidence="3 4" key="1">
    <citation type="journal article" date="2012" name="BMC Genomics">
        <title>Sequencing the genome of Marssonina brunnea reveals fungus-poplar co-evolution.</title>
        <authorList>
            <person name="Zhu S."/>
            <person name="Cao Y.-Z."/>
            <person name="Jiang C."/>
            <person name="Tan B.-Y."/>
            <person name="Wang Z."/>
            <person name="Feng S."/>
            <person name="Zhang L."/>
            <person name="Su X.-H."/>
            <person name="Brejova B."/>
            <person name="Vinar T."/>
            <person name="Xu M."/>
            <person name="Wang M.-X."/>
            <person name="Zhang S.-G."/>
            <person name="Huang M.-R."/>
            <person name="Wu R."/>
            <person name="Zhou Y."/>
        </authorList>
    </citation>
    <scope>NUCLEOTIDE SEQUENCE [LARGE SCALE GENOMIC DNA]</scope>
    <source>
        <strain evidence="3 4">MB_m1</strain>
    </source>
</reference>
<proteinExistence type="predicted"/>
<dbReference type="PANTHER" id="PTHR42791:SF2">
    <property type="entry name" value="N-ACETYLTRANSFERASE DOMAIN-CONTAINING PROTEIN"/>
    <property type="match status" value="1"/>
</dbReference>
<dbReference type="SUPFAM" id="SSF55729">
    <property type="entry name" value="Acyl-CoA N-acyltransferases (Nat)"/>
    <property type="match status" value="1"/>
</dbReference>
<dbReference type="HOGENOM" id="CLU_1098689_0_0_1"/>
<dbReference type="InterPro" id="IPR016181">
    <property type="entry name" value="Acyl_CoA_acyltransferase"/>
</dbReference>
<accession>K1W7A4</accession>
<dbReference type="InterPro" id="IPR000182">
    <property type="entry name" value="GNAT_dom"/>
</dbReference>
<dbReference type="Proteomes" id="UP000006753">
    <property type="component" value="Unassembled WGS sequence"/>
</dbReference>
<evidence type="ECO:0000259" key="2">
    <source>
        <dbReference type="PROSITE" id="PS51186"/>
    </source>
</evidence>
<sequence>MNFRMETIVPADIPSLIKLKSQAFADFSSLYPINILPDNLAMWEVHWTAMFLERPFMQFYKMVDSETGDGRNYSRIMASIWWQEPGTYGDDPAFHQCGADCLPPGVNIDAINYIWERMEKVLSIYSTLAPNKAIRILSMAVRPDIQRMGLGTEMMRFLLARSDRLGLRTCLTPLYAQRMLFERLGFRTLARWRADTQLYGGGMLLGGVVMSRVPPRLITPSVVPHNKVSNKLPGIMGPPARPARRKDQGRSSK</sequence>
<dbReference type="EMBL" id="JH921453">
    <property type="protein sequence ID" value="EKD12945.1"/>
    <property type="molecule type" value="Genomic_DNA"/>
</dbReference>
<name>K1W7A4_MARBU</name>